<keyword evidence="1 7" id="KW-0436">Ligase</keyword>
<dbReference type="InterPro" id="IPR004143">
    <property type="entry name" value="BPL_LPL_catalytic"/>
</dbReference>
<keyword evidence="3" id="KW-0067">ATP-binding</keyword>
<dbReference type="Gene3D" id="2.30.30.100">
    <property type="match status" value="1"/>
</dbReference>
<dbReference type="SUPFAM" id="SSF55681">
    <property type="entry name" value="Class II aaRS and biotin synthetases"/>
    <property type="match status" value="1"/>
</dbReference>
<evidence type="ECO:0000256" key="1">
    <source>
        <dbReference type="ARBA" id="ARBA00022598"/>
    </source>
</evidence>
<evidence type="ECO:0000256" key="4">
    <source>
        <dbReference type="ARBA" id="ARBA00023267"/>
    </source>
</evidence>
<organism evidence="7 8">
    <name type="scientific">Fodinisporobacter ferrooxydans</name>
    <dbReference type="NCBI Taxonomy" id="2901836"/>
    <lineage>
        <taxon>Bacteria</taxon>
        <taxon>Bacillati</taxon>
        <taxon>Bacillota</taxon>
        <taxon>Bacilli</taxon>
        <taxon>Bacillales</taxon>
        <taxon>Alicyclobacillaceae</taxon>
        <taxon>Fodinisporobacter</taxon>
    </lineage>
</organism>
<dbReference type="EC" id="6.3.4.15" evidence="5"/>
<evidence type="ECO:0000313" key="7">
    <source>
        <dbReference type="EMBL" id="UOF89693.1"/>
    </source>
</evidence>
<keyword evidence="8" id="KW-1185">Reference proteome</keyword>
<dbReference type="GO" id="GO:0004077">
    <property type="term" value="F:biotin--[biotin carboxyl-carrier protein] ligase activity"/>
    <property type="evidence" value="ECO:0007669"/>
    <property type="project" value="UniProtKB-EC"/>
</dbReference>
<dbReference type="Pfam" id="PF02237">
    <property type="entry name" value="BPL_C"/>
    <property type="match status" value="1"/>
</dbReference>
<sequence length="262" mass="29236">MEPYSHDTVRAAGPFQIFQFGTVHSTNTLALERLQSMDVPEFTVFLADRQTEGRGRQGKHWDSPKAAGVWMSIVVHPYLPLSVASQLTLVTAIAVRRGLAHLTGSSPNIKWPNDIFYGNRKVCGILTETTVREKQVKSAVIGIGVNVNILPNEFPSYLQKTSTSLLAVTGKEWDRDRVADAILKEFADCYRQFLTERSFAKFRQEWETFNHTLGKTVQVNYNHAQISGVATGIDPDGCLIIQKNDGETIRIHSGELQMLTSS</sequence>
<evidence type="ECO:0000256" key="3">
    <source>
        <dbReference type="ARBA" id="ARBA00022840"/>
    </source>
</evidence>
<gene>
    <name evidence="7" type="ORF">LSG31_17685</name>
</gene>
<dbReference type="SUPFAM" id="SSF50037">
    <property type="entry name" value="C-terminal domain of transcriptional repressors"/>
    <property type="match status" value="1"/>
</dbReference>
<evidence type="ECO:0000259" key="6">
    <source>
        <dbReference type="PROSITE" id="PS51733"/>
    </source>
</evidence>
<proteinExistence type="predicted"/>
<dbReference type="Gene3D" id="3.30.930.10">
    <property type="entry name" value="Bira Bifunctional Protein, Domain 2"/>
    <property type="match status" value="1"/>
</dbReference>
<dbReference type="EMBL" id="CP089291">
    <property type="protein sequence ID" value="UOF89693.1"/>
    <property type="molecule type" value="Genomic_DNA"/>
</dbReference>
<dbReference type="PANTHER" id="PTHR12835:SF5">
    <property type="entry name" value="BIOTIN--PROTEIN LIGASE"/>
    <property type="match status" value="1"/>
</dbReference>
<feature type="domain" description="BPL/LPL catalytic" evidence="6">
    <location>
        <begin position="13"/>
        <end position="194"/>
    </location>
</feature>
<dbReference type="Proteomes" id="UP000830167">
    <property type="component" value="Chromosome"/>
</dbReference>
<keyword evidence="4" id="KW-0092">Biotin</keyword>
<dbReference type="InterPro" id="IPR003142">
    <property type="entry name" value="BPL_C"/>
</dbReference>
<dbReference type="Pfam" id="PF03099">
    <property type="entry name" value="BPL_LplA_LipB"/>
    <property type="match status" value="1"/>
</dbReference>
<dbReference type="PANTHER" id="PTHR12835">
    <property type="entry name" value="BIOTIN PROTEIN LIGASE"/>
    <property type="match status" value="1"/>
</dbReference>
<dbReference type="CDD" id="cd16442">
    <property type="entry name" value="BPL"/>
    <property type="match status" value="1"/>
</dbReference>
<name>A0ABY4CH00_9BACL</name>
<dbReference type="InterPro" id="IPR004408">
    <property type="entry name" value="Biotin_CoA_COase_ligase"/>
</dbReference>
<dbReference type="NCBIfam" id="TIGR00121">
    <property type="entry name" value="birA_ligase"/>
    <property type="match status" value="1"/>
</dbReference>
<evidence type="ECO:0000313" key="8">
    <source>
        <dbReference type="Proteomes" id="UP000830167"/>
    </source>
</evidence>
<accession>A0ABY4CH00</accession>
<evidence type="ECO:0000256" key="5">
    <source>
        <dbReference type="ARBA" id="ARBA00024227"/>
    </source>
</evidence>
<dbReference type="PROSITE" id="PS51733">
    <property type="entry name" value="BPL_LPL_CATALYTIC"/>
    <property type="match status" value="1"/>
</dbReference>
<dbReference type="InterPro" id="IPR045864">
    <property type="entry name" value="aa-tRNA-synth_II/BPL/LPL"/>
</dbReference>
<dbReference type="InterPro" id="IPR008988">
    <property type="entry name" value="Transcriptional_repressor_C"/>
</dbReference>
<evidence type="ECO:0000256" key="2">
    <source>
        <dbReference type="ARBA" id="ARBA00022741"/>
    </source>
</evidence>
<keyword evidence="2" id="KW-0547">Nucleotide-binding</keyword>
<reference evidence="7" key="1">
    <citation type="submission" date="2021-12" db="EMBL/GenBank/DDBJ databases">
        <title>Alicyclobacillaceae gen. nov., sp. nov., isolated from chalcocite enrichment system.</title>
        <authorList>
            <person name="Jiang Z."/>
        </authorList>
    </citation>
    <scope>NUCLEOTIDE SEQUENCE</scope>
    <source>
        <strain evidence="7">MYW30-H2</strain>
    </source>
</reference>
<protein>
    <recommendedName>
        <fullName evidence="5">biotin--[biotin carboxyl-carrier protein] ligase</fullName>
        <ecNumber evidence="5">6.3.4.15</ecNumber>
    </recommendedName>
</protein>
<dbReference type="RefSeq" id="WP_347436383.1">
    <property type="nucleotide sequence ID" value="NZ_CP089291.1"/>
</dbReference>